<accession>A0ABR7TWP3</accession>
<evidence type="ECO:0000313" key="3">
    <source>
        <dbReference type="Proteomes" id="UP000659124"/>
    </source>
</evidence>
<organism evidence="2 3">
    <name type="scientific">Chitinophaga qingshengii</name>
    <dbReference type="NCBI Taxonomy" id="1569794"/>
    <lineage>
        <taxon>Bacteria</taxon>
        <taxon>Pseudomonadati</taxon>
        <taxon>Bacteroidota</taxon>
        <taxon>Chitinophagia</taxon>
        <taxon>Chitinophagales</taxon>
        <taxon>Chitinophagaceae</taxon>
        <taxon>Chitinophaga</taxon>
    </lineage>
</organism>
<reference evidence="2 3" key="1">
    <citation type="submission" date="2020-09" db="EMBL/GenBank/DDBJ databases">
        <title>Genome sequences of type strains of Chitinophaga qingshengii and Chitinophaga varians.</title>
        <authorList>
            <person name="Kittiwongwattana C."/>
        </authorList>
    </citation>
    <scope>NUCLEOTIDE SEQUENCE [LARGE SCALE GENOMIC DNA]</scope>
    <source>
        <strain evidence="2 3">JCM 30026</strain>
    </source>
</reference>
<gene>
    <name evidence="2" type="ORF">ICL07_28765</name>
</gene>
<keyword evidence="1" id="KW-1133">Transmembrane helix</keyword>
<feature type="transmembrane region" description="Helical" evidence="1">
    <location>
        <begin position="164"/>
        <end position="185"/>
    </location>
</feature>
<feature type="transmembrane region" description="Helical" evidence="1">
    <location>
        <begin position="205"/>
        <end position="224"/>
    </location>
</feature>
<keyword evidence="3" id="KW-1185">Reference proteome</keyword>
<evidence type="ECO:0000256" key="1">
    <source>
        <dbReference type="SAM" id="Phobius"/>
    </source>
</evidence>
<keyword evidence="1" id="KW-0472">Membrane</keyword>
<feature type="transmembrane region" description="Helical" evidence="1">
    <location>
        <begin position="17"/>
        <end position="37"/>
    </location>
</feature>
<protein>
    <submittedName>
        <fullName evidence="2">Uncharacterized protein</fullName>
    </submittedName>
</protein>
<dbReference type="RefSeq" id="WP_188091511.1">
    <property type="nucleotide sequence ID" value="NZ_JACVFC010000005.1"/>
</dbReference>
<name>A0ABR7TWP3_9BACT</name>
<sequence>MKIFNKKVTLKNINDNLALIVLVPTLLGGLWQVIELANIGTGYIRFFSVSQLVPDGILILFIIIAMLLTSFIVLRLYFPDSGIRTNSASNSSESISQDESPNEQQSLSVNEAISNTNIENELSHDGSIWPAIGVIVSHAAIFAFLICGALCIRPSLMSNAPLSLAYFSFAPAYAIMLFANLRIVVVEIAKLCNFKIEIAKIIDPLGPFLVIILIVIMLILPIVFHKSYMLPEGLRNIRQIQNKLRQDQKTDNISIKYFNDKYLFIETGDASGKKEIVVYQFDKLINFQDNN</sequence>
<dbReference type="Proteomes" id="UP000659124">
    <property type="component" value="Unassembled WGS sequence"/>
</dbReference>
<evidence type="ECO:0000313" key="2">
    <source>
        <dbReference type="EMBL" id="MBC9934413.1"/>
    </source>
</evidence>
<feature type="transmembrane region" description="Helical" evidence="1">
    <location>
        <begin position="57"/>
        <end position="78"/>
    </location>
</feature>
<feature type="transmembrane region" description="Helical" evidence="1">
    <location>
        <begin position="128"/>
        <end position="152"/>
    </location>
</feature>
<comment type="caution">
    <text evidence="2">The sequence shown here is derived from an EMBL/GenBank/DDBJ whole genome shotgun (WGS) entry which is preliminary data.</text>
</comment>
<proteinExistence type="predicted"/>
<keyword evidence="1" id="KW-0812">Transmembrane</keyword>
<dbReference type="EMBL" id="JACVFC010000005">
    <property type="protein sequence ID" value="MBC9934413.1"/>
    <property type="molecule type" value="Genomic_DNA"/>
</dbReference>